<feature type="coiled-coil region" evidence="13">
    <location>
        <begin position="680"/>
        <end position="707"/>
    </location>
</feature>
<comment type="subunit">
    <text evidence="11 12">Monomer. Binds crRNA and tracrRNA.</text>
</comment>
<keyword evidence="3" id="KW-0479">Metal-binding</keyword>
<evidence type="ECO:0000256" key="7">
    <source>
        <dbReference type="ARBA" id="ARBA00022884"/>
    </source>
</evidence>
<evidence type="ECO:0000256" key="2">
    <source>
        <dbReference type="ARBA" id="ARBA00022722"/>
    </source>
</evidence>
<evidence type="ECO:0000313" key="16">
    <source>
        <dbReference type="Proteomes" id="UP000198964"/>
    </source>
</evidence>
<dbReference type="STRING" id="655355.SAMN05216283_107136"/>
<dbReference type="InterPro" id="IPR033114">
    <property type="entry name" value="HNH_CAS9"/>
</dbReference>
<dbReference type="GO" id="GO:0043571">
    <property type="term" value="P:maintenance of CRISPR repeat elements"/>
    <property type="evidence" value="ECO:0007669"/>
    <property type="project" value="UniProtKB-UniRule"/>
</dbReference>
<comment type="cofactor">
    <cofactor evidence="1">
        <name>Mg(2+)</name>
        <dbReference type="ChEBI" id="CHEBI:18420"/>
    </cofactor>
</comment>
<sequence length="1346" mass="157981">MAKILGLDLGTNSIGWAVVEKEKNEDFKLIDKGVRIFQEGVKIEKGVEGSKAAERTAYRSARRLKYRRKLRKIEVLKVLSEFGYCPPLTNQELRDWRYKGIYPINQAFRNWQKTDEIVSKNPYRYRALAVESKFDLNNEVDRFRLGRAFYHLAQRRGFLSNRLETTKENDGTVKKQIEELNTAKKNNTLGQYFYNLYQKGIKIRGKYTHREKHYLEEFNRIIDFQQLPSEFVDKLHKAIFYQRPLKSQKGLVGNCPFEKNKPRCPVSHPRFEEYRMHAFINNIKLKTPDDDQLRYLNIDEKETIIPLFMRKSKEHFKFEDIAKRLTPKGAKYSYIKRKERSEADYLFNHDMRTSVSGCHTTAQLIAIFGANWEQELVNSYTLKEQKTGLKSTEEIVTDIWHVLFSFDKTEKLVEFAQNRLRLDEQKIREFSKIKLKHDYGALSLKAIRKILPYLRQGLIYSHAVFMAKLEDLVPKNIWSQEENRKLIQDEILHIIQSQSREKQLADIVNGIITMSRREDISWSDNEFWQANLQKDLLKKLKAVIGNKTWEEYPETEKEAYQQKVYELVKQQMSNNLGRGEYLKSKRTDERIRNFITDQFDVDAKQLEQMYHPSAVEVYRKASKAADGNYYLGSPLISAIKNPMAMRALHQLRKVVNELIKNRVIDSDTKINIEMARDLKNANERKALQRWQNKRRDKRKEYQEELRRDYLAATGKEMEPSGNDILKYQLWEEQKHICLYTGENIGLTEFIGDHPKYDLEHTIPRSLSFDNSQENLSLCNSHYNQKIKRNRIPSELPDHETILQRIEHWKKYIEEAKEGVEKAVRQSRANADNKEVKDAAIQRRHLHQLNLDYWKSKYHRFEMKEVPEGFKNSQLVDIGIITKYARLYLKTVFNHVYTVKGKTVADYRKLWGIQDEFVRKERINHIHHCIDAITIACMSKEAYEQLANAYHEWEELEQMQATDMPQVSPPWPNFASDLKSIENEVFISHYTPDVLPKRTRKILKKRGQVVRDKKGNSIIVKGDSVRGALHKDTNYGAIKQEEINKKGEVTEKTVYVVRKPIDALTPSDVQNIVDDNIRSIVEKGKKEESKLRKDLEKAQKQLRDAEKQEQLTNCQQTVDQLLDQLSKIYAIPNKDGSYTPIKKVRCKATTVTNPLKIKAHRDQSKKEHKQYSYFVNDGNYAMVVYEGLNKKGEIKRDFSIVNNLEAGKYFNTKESVNPFPNQHPKSKKYLKYILKTGSVVLFWKDSPAELKKTATESVLLLYKVVKMNKDGRITFKFHQEARNDESLKTDYESKYGEKAPKSLTNGVSTVNFDFPAPKLLLSPSKFNFLVEGYEFKISATGKLEWLN</sequence>
<dbReference type="EC" id="3.1.-.-" evidence="12"/>
<dbReference type="InterPro" id="IPR028629">
    <property type="entry name" value="Cas9"/>
</dbReference>
<dbReference type="GO" id="GO:0016787">
    <property type="term" value="F:hydrolase activity"/>
    <property type="evidence" value="ECO:0007669"/>
    <property type="project" value="UniProtKB-KW"/>
</dbReference>
<evidence type="ECO:0000256" key="3">
    <source>
        <dbReference type="ARBA" id="ARBA00022723"/>
    </source>
</evidence>
<dbReference type="Pfam" id="PF18470">
    <property type="entry name" value="Cas9_a"/>
    <property type="match status" value="1"/>
</dbReference>
<dbReference type="GO" id="GO:0046872">
    <property type="term" value="F:metal ion binding"/>
    <property type="evidence" value="ECO:0007669"/>
    <property type="project" value="UniProtKB-UniRule"/>
</dbReference>
<evidence type="ECO:0000259" key="14">
    <source>
        <dbReference type="PROSITE" id="PS51749"/>
    </source>
</evidence>
<dbReference type="GO" id="GO:0003723">
    <property type="term" value="F:RNA binding"/>
    <property type="evidence" value="ECO:0007669"/>
    <property type="project" value="UniProtKB-UniRule"/>
</dbReference>
<evidence type="ECO:0000256" key="13">
    <source>
        <dbReference type="SAM" id="Coils"/>
    </source>
</evidence>
<proteinExistence type="inferred from homology"/>
<keyword evidence="9 12" id="KW-0238">DNA-binding</keyword>
<comment type="domain">
    <text evidence="12">Has 2 endonuclease domains. The discontinuous RuvC-like domain cleaves the target DNA noncomplementary to crRNA while the HNH nuclease domain cleaves the target DNA complementary to crRNA.</text>
</comment>
<dbReference type="Pfam" id="PF18541">
    <property type="entry name" value="RuvC_III"/>
    <property type="match status" value="1"/>
</dbReference>
<dbReference type="NCBIfam" id="TIGR01865">
    <property type="entry name" value="cas_Csn1"/>
    <property type="match status" value="2"/>
</dbReference>
<keyword evidence="13" id="KW-0175">Coiled coil</keyword>
<dbReference type="HAMAP" id="MF_01480">
    <property type="entry name" value="Cas9"/>
    <property type="match status" value="1"/>
</dbReference>
<comment type="caution">
    <text evidence="12">Lacks conserved residue(s) required for the propagation of feature annotation.</text>
</comment>
<comment type="similarity">
    <text evidence="12">Belongs to the CRISPR-associated Cas9 family.</text>
</comment>
<gene>
    <name evidence="12" type="primary">cas9</name>
    <name evidence="15" type="ORF">SAMN05216283_107136</name>
</gene>
<feature type="coiled-coil region" evidence="13">
    <location>
        <begin position="1080"/>
        <end position="1114"/>
    </location>
</feature>
<dbReference type="GO" id="GO:0051607">
    <property type="term" value="P:defense response to virus"/>
    <property type="evidence" value="ECO:0007669"/>
    <property type="project" value="UniProtKB-UniRule"/>
</dbReference>
<evidence type="ECO:0000256" key="10">
    <source>
        <dbReference type="ARBA" id="ARBA00023211"/>
    </source>
</evidence>
<keyword evidence="4 12" id="KW-0255">Endonuclease</keyword>
<dbReference type="EMBL" id="FONW01000007">
    <property type="protein sequence ID" value="SFF48426.1"/>
    <property type="molecule type" value="Genomic_DNA"/>
</dbReference>
<protein>
    <recommendedName>
        <fullName evidence="12">CRISPR-associated endonuclease Cas9</fullName>
        <ecNumber evidence="12">3.1.-.-</ecNumber>
    </recommendedName>
</protein>
<evidence type="ECO:0000256" key="11">
    <source>
        <dbReference type="ARBA" id="ARBA00046380"/>
    </source>
</evidence>
<evidence type="ECO:0000256" key="6">
    <source>
        <dbReference type="ARBA" id="ARBA00022842"/>
    </source>
</evidence>
<evidence type="ECO:0000256" key="4">
    <source>
        <dbReference type="ARBA" id="ARBA00022759"/>
    </source>
</evidence>
<dbReference type="Proteomes" id="UP000198964">
    <property type="component" value="Unassembled WGS sequence"/>
</dbReference>
<organism evidence="15 16">
    <name type="scientific">Sunxiuqinia elliptica</name>
    <dbReference type="NCBI Taxonomy" id="655355"/>
    <lineage>
        <taxon>Bacteria</taxon>
        <taxon>Pseudomonadati</taxon>
        <taxon>Bacteroidota</taxon>
        <taxon>Bacteroidia</taxon>
        <taxon>Marinilabiliales</taxon>
        <taxon>Prolixibacteraceae</taxon>
        <taxon>Sunxiuqinia</taxon>
    </lineage>
</organism>
<dbReference type="PROSITE" id="PS51749">
    <property type="entry name" value="HNH_CAS9"/>
    <property type="match status" value="1"/>
</dbReference>
<evidence type="ECO:0000256" key="9">
    <source>
        <dbReference type="ARBA" id="ARBA00023125"/>
    </source>
</evidence>
<feature type="active site" description="For RuvC-like nuclease domain" evidence="12">
    <location>
        <position position="8"/>
    </location>
</feature>
<dbReference type="GO" id="GO:0003677">
    <property type="term" value="F:DNA binding"/>
    <property type="evidence" value="ECO:0007669"/>
    <property type="project" value="UniProtKB-UniRule"/>
</dbReference>
<dbReference type="InterPro" id="IPR041383">
    <property type="entry name" value="RuvC_III"/>
</dbReference>
<evidence type="ECO:0000256" key="1">
    <source>
        <dbReference type="ARBA" id="ARBA00001946"/>
    </source>
</evidence>
<dbReference type="InterPro" id="IPR040619">
    <property type="entry name" value="Cas9_alpha-helical_lobe"/>
</dbReference>
<reference evidence="15 16" key="1">
    <citation type="submission" date="2016-10" db="EMBL/GenBank/DDBJ databases">
        <authorList>
            <person name="de Groot N.N."/>
        </authorList>
    </citation>
    <scope>NUCLEOTIDE SEQUENCE [LARGE SCALE GENOMIC DNA]</scope>
    <source>
        <strain evidence="15 16">CGMCC 1.9156</strain>
    </source>
</reference>
<evidence type="ECO:0000313" key="15">
    <source>
        <dbReference type="EMBL" id="SFF48426.1"/>
    </source>
</evidence>
<dbReference type="Pfam" id="PF13395">
    <property type="entry name" value="HNH_4"/>
    <property type="match status" value="1"/>
</dbReference>
<feature type="active site" description="Proton acceptor for HNH nuclease domain" evidence="12">
    <location>
        <position position="760"/>
    </location>
</feature>
<keyword evidence="5 12" id="KW-0378">Hydrolase</keyword>
<dbReference type="InterPro" id="IPR003615">
    <property type="entry name" value="HNH_nuc"/>
</dbReference>
<keyword evidence="10" id="KW-0464">Manganese</keyword>
<accession>A0A1I2J643</accession>
<keyword evidence="8 12" id="KW-0051">Antiviral defense</keyword>
<evidence type="ECO:0000256" key="8">
    <source>
        <dbReference type="ARBA" id="ARBA00023118"/>
    </source>
</evidence>
<name>A0A1I2J643_9BACT</name>
<dbReference type="InterPro" id="IPR036397">
    <property type="entry name" value="RNaseH_sf"/>
</dbReference>
<dbReference type="GO" id="GO:0004519">
    <property type="term" value="F:endonuclease activity"/>
    <property type="evidence" value="ECO:0007669"/>
    <property type="project" value="UniProtKB-UniRule"/>
</dbReference>
<evidence type="ECO:0000256" key="5">
    <source>
        <dbReference type="ARBA" id="ARBA00022801"/>
    </source>
</evidence>
<feature type="domain" description="HNH Cas9-type" evidence="14">
    <location>
        <begin position="680"/>
        <end position="845"/>
    </location>
</feature>
<evidence type="ECO:0000256" key="12">
    <source>
        <dbReference type="HAMAP-Rule" id="MF_01480"/>
    </source>
</evidence>
<keyword evidence="6" id="KW-0460">Magnesium</keyword>
<comment type="function">
    <text evidence="12">CRISPR (clustered regularly interspaced short palindromic repeat) is an adaptive immune system that provides protection against mobile genetic elements (viruses, transposable elements and conjugative plasmids). CRISPR clusters contain spacers, sequences complementary to antecedent mobile elements, and target invading nucleic acids. CRISPR clusters are transcribed and processed into CRISPR RNA (crRNA). In type II CRISPR systems correct processing of pre-crRNA requires a trans-encoded small RNA (tracrRNA), endogenous ribonuclease 3 (rnc) and this protein. The tracrRNA serves as a guide for ribonuclease 3-aided processing of pre-crRNA. Subsequently Cas9/crRNA/tracrRNA endonucleolytically cleaves linear or circular dsDNA target complementary to the spacer; Cas9 is inactive in the absence of the 2 guide RNAs (gRNA). Cas9 recognizes the protospacer adjacent motif (PAM) in the CRISPR repeat sequences to help distinguish self versus nonself, as targets within the bacterial CRISPR locus do not have PAMs. PAM recognition is also required for catalytic activity.</text>
</comment>
<dbReference type="Gene3D" id="3.30.420.10">
    <property type="entry name" value="Ribonuclease H-like superfamily/Ribonuclease H"/>
    <property type="match status" value="3"/>
</dbReference>
<keyword evidence="16" id="KW-1185">Reference proteome</keyword>
<dbReference type="RefSeq" id="WP_093920471.1">
    <property type="nucleotide sequence ID" value="NZ_FONW01000007.1"/>
</dbReference>
<keyword evidence="7 12" id="KW-0694">RNA-binding</keyword>
<keyword evidence="2 12" id="KW-0540">Nuclease</keyword>